<dbReference type="InterPro" id="IPR050490">
    <property type="entry name" value="Bact_solute-bd_prot1"/>
</dbReference>
<dbReference type="PANTHER" id="PTHR43649">
    <property type="entry name" value="ARABINOSE-BINDING PROTEIN-RELATED"/>
    <property type="match status" value="1"/>
</dbReference>
<sequence>MTSSNVSRRGLLRTAALGAGTLALGGGLSACGSGSPSSSADALTYWDWYVTQAPWVDREIELFEKGHSGIDVKKTTQQNAKYADLVALANRSGNPPDVFMIPQVPSVAEQVAKGWLHPLDEWATPAWQARFPEGTFLEGANVFDGKVYSAPLKGSGPQLQLYIHHGVFKSAGLTNPDGSVKLPRTWDDVTSAAQTITKKSGGKSYGFGFGNADGIGVLAWWLDLFVRGAGAPGGAPTVPGTGMDYRVGKWTFGTDRAYADFLELFVEWKKRGFFHPNSVSLSDEAARAFFERGKFGMTVGGVWNQPEWTQHKFTDYSLVTLPSPTAAPQGYYYADPVGNGSFAAVSAKSKKAHQAFQWLDALTSSAAGRRWVQDLNGVSAYPADNDPAGIDSKPFAAFIGMTGQVLRGPVPLVRNPELAGVAPGAPKPDISDVVTGVYTGQIKDVQGALSSLADKKFQLLSDAVAAVAKQGKKVSTSDYVFADWDPTKPYTTKKKA</sequence>
<dbReference type="InterPro" id="IPR006311">
    <property type="entry name" value="TAT_signal"/>
</dbReference>
<dbReference type="RefSeq" id="WP_369191234.1">
    <property type="nucleotide sequence ID" value="NZ_CP163431.1"/>
</dbReference>
<accession>A0AB39MMP1</accession>
<organism evidence="1">
    <name type="scientific">Streptomyces sp. R08</name>
    <dbReference type="NCBI Taxonomy" id="3238624"/>
    <lineage>
        <taxon>Bacteria</taxon>
        <taxon>Bacillati</taxon>
        <taxon>Actinomycetota</taxon>
        <taxon>Actinomycetes</taxon>
        <taxon>Kitasatosporales</taxon>
        <taxon>Streptomycetaceae</taxon>
        <taxon>Streptomyces</taxon>
    </lineage>
</organism>
<dbReference type="AlphaFoldDB" id="A0AB39MMP1"/>
<dbReference type="InterPro" id="IPR006059">
    <property type="entry name" value="SBP"/>
</dbReference>
<dbReference type="PANTHER" id="PTHR43649:SF12">
    <property type="entry name" value="DIACETYLCHITOBIOSE BINDING PROTEIN DASA"/>
    <property type="match status" value="1"/>
</dbReference>
<name>A0AB39MMP1_9ACTN</name>
<dbReference type="PROSITE" id="PS51318">
    <property type="entry name" value="TAT"/>
    <property type="match status" value="1"/>
</dbReference>
<protein>
    <submittedName>
        <fullName evidence="1">ABC transporter substrate-binding protein</fullName>
    </submittedName>
</protein>
<dbReference type="Pfam" id="PF01547">
    <property type="entry name" value="SBP_bac_1"/>
    <property type="match status" value="1"/>
</dbReference>
<dbReference type="EMBL" id="CP163431">
    <property type="protein sequence ID" value="XDQ06244.1"/>
    <property type="molecule type" value="Genomic_DNA"/>
</dbReference>
<dbReference type="Gene3D" id="3.40.190.10">
    <property type="entry name" value="Periplasmic binding protein-like II"/>
    <property type="match status" value="1"/>
</dbReference>
<gene>
    <name evidence="1" type="ORF">AB5J58_41480</name>
</gene>
<dbReference type="SUPFAM" id="SSF53850">
    <property type="entry name" value="Periplasmic binding protein-like II"/>
    <property type="match status" value="1"/>
</dbReference>
<reference evidence="1" key="1">
    <citation type="submission" date="2024-07" db="EMBL/GenBank/DDBJ databases">
        <authorList>
            <person name="Yu S.T."/>
        </authorList>
    </citation>
    <scope>NUCLEOTIDE SEQUENCE</scope>
    <source>
        <strain evidence="1">R08</strain>
    </source>
</reference>
<proteinExistence type="predicted"/>
<evidence type="ECO:0000313" key="1">
    <source>
        <dbReference type="EMBL" id="XDQ06244.1"/>
    </source>
</evidence>